<dbReference type="EMBL" id="LR797003">
    <property type="protein sequence ID" value="CAB4180190.1"/>
    <property type="molecule type" value="Genomic_DNA"/>
</dbReference>
<name>A0A6J5Q689_9CAUD</name>
<organism evidence="1">
    <name type="scientific">uncultured Caudovirales phage</name>
    <dbReference type="NCBI Taxonomy" id="2100421"/>
    <lineage>
        <taxon>Viruses</taxon>
        <taxon>Duplodnaviria</taxon>
        <taxon>Heunggongvirae</taxon>
        <taxon>Uroviricota</taxon>
        <taxon>Caudoviricetes</taxon>
        <taxon>Peduoviridae</taxon>
        <taxon>Maltschvirus</taxon>
        <taxon>Maltschvirus maltsch</taxon>
    </lineage>
</organism>
<reference evidence="1" key="1">
    <citation type="submission" date="2020-05" db="EMBL/GenBank/DDBJ databases">
        <authorList>
            <person name="Chiriac C."/>
            <person name="Salcher M."/>
            <person name="Ghai R."/>
            <person name="Kavagutti S V."/>
        </authorList>
    </citation>
    <scope>NUCLEOTIDE SEQUENCE</scope>
</reference>
<sequence length="179" mass="20490">MQGVPMIRINLTVEQQVTSAMAGLFRAVNYIPQWQEKSYSFPAKRQYGQQTFPEFVTRQTEAFGAEMAVAIYLNKPLPEWFNRNYKLKADVGSDIEVKWASKEVSPLYIQSWDRDDDVAILVTGTSPTYYLVGWMPVAVAKQAKYKNSQKAEQNNYIVTQINLQDMETLVRSKYGTALV</sequence>
<protein>
    <submittedName>
        <fullName evidence="1">Uncharacterized protein</fullName>
    </submittedName>
</protein>
<gene>
    <name evidence="1" type="ORF">UFOVP1051_6</name>
</gene>
<proteinExistence type="predicted"/>
<accession>A0A6J5Q689</accession>
<evidence type="ECO:0000313" key="1">
    <source>
        <dbReference type="EMBL" id="CAB4180190.1"/>
    </source>
</evidence>